<accession>A0ABW3KWJ2</accession>
<dbReference type="PANTHER" id="PTHR39165:SF1">
    <property type="entry name" value="DUF456 DOMAIN-CONTAINING PROTEIN"/>
    <property type="match status" value="1"/>
</dbReference>
<feature type="transmembrane region" description="Helical" evidence="1">
    <location>
        <begin position="87"/>
        <end position="114"/>
    </location>
</feature>
<keyword evidence="1" id="KW-0472">Membrane</keyword>
<dbReference type="Pfam" id="PF04306">
    <property type="entry name" value="DUF456"/>
    <property type="match status" value="1"/>
</dbReference>
<dbReference type="Proteomes" id="UP001596990">
    <property type="component" value="Unassembled WGS sequence"/>
</dbReference>
<gene>
    <name evidence="2" type="ORF">ACFQ2J_01840</name>
</gene>
<feature type="transmembrane region" description="Helical" evidence="1">
    <location>
        <begin position="53"/>
        <end position="75"/>
    </location>
</feature>
<keyword evidence="1" id="KW-1133">Transmembrane helix</keyword>
<dbReference type="EMBL" id="JBHTKL010000001">
    <property type="protein sequence ID" value="MFD1017927.1"/>
    <property type="molecule type" value="Genomic_DNA"/>
</dbReference>
<proteinExistence type="predicted"/>
<name>A0ABW3KWJ2_9BACI</name>
<evidence type="ECO:0000313" key="3">
    <source>
        <dbReference type="Proteomes" id="UP001596990"/>
    </source>
</evidence>
<evidence type="ECO:0000313" key="2">
    <source>
        <dbReference type="EMBL" id="MFD1017927.1"/>
    </source>
</evidence>
<reference evidence="3" key="1">
    <citation type="journal article" date="2019" name="Int. J. Syst. Evol. Microbiol.">
        <title>The Global Catalogue of Microorganisms (GCM) 10K type strain sequencing project: providing services to taxonomists for standard genome sequencing and annotation.</title>
        <authorList>
            <consortium name="The Broad Institute Genomics Platform"/>
            <consortium name="The Broad Institute Genome Sequencing Center for Infectious Disease"/>
            <person name="Wu L."/>
            <person name="Ma J."/>
        </authorList>
    </citation>
    <scope>NUCLEOTIDE SEQUENCE [LARGE SCALE GENOMIC DNA]</scope>
    <source>
        <strain evidence="3">CCUG 56607</strain>
    </source>
</reference>
<sequence>MVDIILWIIILILFALSFASIIFPIIPGPLVLWAGFLIHFFFIEGSGLSTLFWIAMVTLTVLLIISDIVANSYFVKKYGGSKWGERVAAIGVIIGSFILPPLGILIIPFVGVLIVELLQSRTTKEAFRASLGSLFGFLGGSVAKIAIQALMIIWFLIEV</sequence>
<keyword evidence="1" id="KW-0812">Transmembrane</keyword>
<dbReference type="InterPro" id="IPR007403">
    <property type="entry name" value="DUF456"/>
</dbReference>
<feature type="transmembrane region" description="Helical" evidence="1">
    <location>
        <begin position="6"/>
        <end position="23"/>
    </location>
</feature>
<dbReference type="RefSeq" id="WP_386056052.1">
    <property type="nucleotide sequence ID" value="NZ_JBHTKL010000001.1"/>
</dbReference>
<dbReference type="PANTHER" id="PTHR39165">
    <property type="entry name" value="IG HYPOTHETICAL 17883"/>
    <property type="match status" value="1"/>
</dbReference>
<keyword evidence="3" id="KW-1185">Reference proteome</keyword>
<protein>
    <submittedName>
        <fullName evidence="2">DUF456 domain-containing protein</fullName>
    </submittedName>
</protein>
<evidence type="ECO:0000256" key="1">
    <source>
        <dbReference type="SAM" id="Phobius"/>
    </source>
</evidence>
<feature type="transmembrane region" description="Helical" evidence="1">
    <location>
        <begin position="134"/>
        <end position="157"/>
    </location>
</feature>
<organism evidence="2 3">
    <name type="scientific">Thalassobacillus hwangdonensis</name>
    <dbReference type="NCBI Taxonomy" id="546108"/>
    <lineage>
        <taxon>Bacteria</taxon>
        <taxon>Bacillati</taxon>
        <taxon>Bacillota</taxon>
        <taxon>Bacilli</taxon>
        <taxon>Bacillales</taxon>
        <taxon>Bacillaceae</taxon>
        <taxon>Thalassobacillus</taxon>
    </lineage>
</organism>
<comment type="caution">
    <text evidence="2">The sequence shown here is derived from an EMBL/GenBank/DDBJ whole genome shotgun (WGS) entry which is preliminary data.</text>
</comment>